<dbReference type="EMBL" id="BMDD01000001">
    <property type="protein sequence ID" value="GGH69939.1"/>
    <property type="molecule type" value="Genomic_DNA"/>
</dbReference>
<feature type="domain" description="NAD-dependent epimerase/dehydratase" evidence="1">
    <location>
        <begin position="3"/>
        <end position="207"/>
    </location>
</feature>
<sequence>MKVFVTGATGFIGTAVVRELLEAGHEVVGLARSGKGEEALKAAGADVWLGSLEDLDGLRRGAEQADGVIHLAYIHDFSDRAAAEEADRQATEAIGEALAGTGKPVVLTSGTLMLPQDRIGTEDERPVGSGRYAETGVDRLTERGIRASVVRLSPTVHGEHDYGFVRALVGIAREKGFSAYVEDGSNHWPAVHRSDAARLFRLALESAPAGTRLHGVAEQGVLFRSIAEVIGRHLNLPVQSIPAADAPAHFGWLNFAASANCEVSSDRTQHLLNWKPEHPELLEDLEAGYYFRD</sequence>
<reference evidence="3" key="1">
    <citation type="journal article" date="2019" name="Int. J. Syst. Evol. Microbiol.">
        <title>The Global Catalogue of Microorganisms (GCM) 10K type strain sequencing project: providing services to taxonomists for standard genome sequencing and annotation.</title>
        <authorList>
            <consortium name="The Broad Institute Genomics Platform"/>
            <consortium name="The Broad Institute Genome Sequencing Center for Infectious Disease"/>
            <person name="Wu L."/>
            <person name="Ma J."/>
        </authorList>
    </citation>
    <scope>NUCLEOTIDE SEQUENCE [LARGE SCALE GENOMIC DNA]</scope>
    <source>
        <strain evidence="3">CCM 8702</strain>
    </source>
</reference>
<keyword evidence="3" id="KW-1185">Reference proteome</keyword>
<dbReference type="InterPro" id="IPR051783">
    <property type="entry name" value="NAD(P)-dependent_oxidoreduct"/>
</dbReference>
<evidence type="ECO:0000313" key="2">
    <source>
        <dbReference type="EMBL" id="GGH69939.1"/>
    </source>
</evidence>
<dbReference type="RefSeq" id="WP_172238732.1">
    <property type="nucleotide sequence ID" value="NZ_BMDD01000001.1"/>
</dbReference>
<accession>A0ABQ1ZNG8</accession>
<comment type="caution">
    <text evidence="2">The sequence shown here is derived from an EMBL/GenBank/DDBJ whole genome shotgun (WGS) entry which is preliminary data.</text>
</comment>
<dbReference type="Pfam" id="PF01370">
    <property type="entry name" value="Epimerase"/>
    <property type="match status" value="1"/>
</dbReference>
<proteinExistence type="predicted"/>
<dbReference type="SUPFAM" id="SSF51735">
    <property type="entry name" value="NAD(P)-binding Rossmann-fold domains"/>
    <property type="match status" value="1"/>
</dbReference>
<evidence type="ECO:0000313" key="3">
    <source>
        <dbReference type="Proteomes" id="UP000605427"/>
    </source>
</evidence>
<name>A0ABQ1ZNG8_9BACL</name>
<protein>
    <submittedName>
        <fullName evidence="2">NAD-dependent epimerase/dehydratase</fullName>
    </submittedName>
</protein>
<evidence type="ECO:0000259" key="1">
    <source>
        <dbReference type="Pfam" id="PF01370"/>
    </source>
</evidence>
<gene>
    <name evidence="2" type="ORF">GCM10007362_05520</name>
</gene>
<dbReference type="InterPro" id="IPR001509">
    <property type="entry name" value="Epimerase_deHydtase"/>
</dbReference>
<dbReference type="Gene3D" id="3.40.50.720">
    <property type="entry name" value="NAD(P)-binding Rossmann-like Domain"/>
    <property type="match status" value="1"/>
</dbReference>
<dbReference type="CDD" id="cd05262">
    <property type="entry name" value="SDR_a7"/>
    <property type="match status" value="1"/>
</dbReference>
<dbReference type="Proteomes" id="UP000605427">
    <property type="component" value="Unassembled WGS sequence"/>
</dbReference>
<dbReference type="InterPro" id="IPR036291">
    <property type="entry name" value="NAD(P)-bd_dom_sf"/>
</dbReference>
<dbReference type="PANTHER" id="PTHR48079:SF6">
    <property type="entry name" value="NAD(P)-BINDING DOMAIN-CONTAINING PROTEIN-RELATED"/>
    <property type="match status" value="1"/>
</dbReference>
<dbReference type="PANTHER" id="PTHR48079">
    <property type="entry name" value="PROTEIN YEEZ"/>
    <property type="match status" value="1"/>
</dbReference>
<organism evidence="2 3">
    <name type="scientific">Saccharibacillus endophyticus</name>
    <dbReference type="NCBI Taxonomy" id="2060666"/>
    <lineage>
        <taxon>Bacteria</taxon>
        <taxon>Bacillati</taxon>
        <taxon>Bacillota</taxon>
        <taxon>Bacilli</taxon>
        <taxon>Bacillales</taxon>
        <taxon>Paenibacillaceae</taxon>
        <taxon>Saccharibacillus</taxon>
    </lineage>
</organism>